<dbReference type="GO" id="GO:0008654">
    <property type="term" value="P:phospholipid biosynthetic process"/>
    <property type="evidence" value="ECO:0007669"/>
    <property type="project" value="UniProtKB-KW"/>
</dbReference>
<dbReference type="PANTHER" id="PTHR12358">
    <property type="entry name" value="SPHINGOSINE KINASE"/>
    <property type="match status" value="1"/>
</dbReference>
<evidence type="ECO:0000256" key="11">
    <source>
        <dbReference type="ARBA" id="ARBA00023209"/>
    </source>
</evidence>
<dbReference type="GO" id="GO:0005524">
    <property type="term" value="F:ATP binding"/>
    <property type="evidence" value="ECO:0007669"/>
    <property type="project" value="UniProtKB-KW"/>
</dbReference>
<dbReference type="InterPro" id="IPR045540">
    <property type="entry name" value="YegS/DAGK_C"/>
</dbReference>
<comment type="cofactor">
    <cofactor evidence="1">
        <name>Mg(2+)</name>
        <dbReference type="ChEBI" id="CHEBI:18420"/>
    </cofactor>
</comment>
<dbReference type="PROSITE" id="PS50146">
    <property type="entry name" value="DAGK"/>
    <property type="match status" value="1"/>
</dbReference>
<keyword evidence="11" id="KW-0594">Phospholipid biosynthesis</keyword>
<dbReference type="Proteomes" id="UP000199735">
    <property type="component" value="Unassembled WGS sequence"/>
</dbReference>
<dbReference type="InterPro" id="IPR001206">
    <property type="entry name" value="Diacylglycerol_kinase_cat_dom"/>
</dbReference>
<evidence type="ECO:0000259" key="13">
    <source>
        <dbReference type="PROSITE" id="PS50146"/>
    </source>
</evidence>
<keyword evidence="7 14" id="KW-0418">Kinase</keyword>
<sequence length="322" mass="35646">MNIKLFIGYELSDKGIRKKKEKEAEAVRAMLVINPSSGKEKAMQYEEQAVALLGKRHEQVIVKYTEKEGDATEFAASACDGTYKTLLAMGGDGTINECINGLAEKEQQPNFAFVPLGTVNDFARALQIPRKPEQALALLEDYHIKAVDIGKLGDRYFMNVLAVGVIAEAVYDVSPEEKSKYGHFAYLMEGAKAFRDKTPFRISVHTGEKEAYNDKAYMMLVALTNSVAGFEKFADQAEVDDHLFHVFVLNELSIPKAVKLIPDIFKGNLASNEQVTYFQAKEISVASDTELVVNIDGDEGEPLPFEAKVLPGEIRVVVPKEV</sequence>
<dbReference type="Pfam" id="PF00781">
    <property type="entry name" value="DAGK_cat"/>
    <property type="match status" value="1"/>
</dbReference>
<evidence type="ECO:0000256" key="6">
    <source>
        <dbReference type="ARBA" id="ARBA00022741"/>
    </source>
</evidence>
<accession>A0AAX2EDD2</accession>
<gene>
    <name evidence="14" type="ORF">SAMN04489762_1111</name>
</gene>
<keyword evidence="9" id="KW-0460">Magnesium</keyword>
<evidence type="ECO:0000256" key="2">
    <source>
        <dbReference type="ARBA" id="ARBA00005983"/>
    </source>
</evidence>
<evidence type="ECO:0000313" key="14">
    <source>
        <dbReference type="EMBL" id="SEM81487.1"/>
    </source>
</evidence>
<dbReference type="Gene3D" id="2.60.200.40">
    <property type="match status" value="1"/>
</dbReference>
<dbReference type="Pfam" id="PF19279">
    <property type="entry name" value="YegS_C"/>
    <property type="match status" value="1"/>
</dbReference>
<reference evidence="14 15" key="1">
    <citation type="submission" date="2016-10" db="EMBL/GenBank/DDBJ databases">
        <authorList>
            <person name="Varghese N."/>
            <person name="Submissions S."/>
        </authorList>
    </citation>
    <scope>NUCLEOTIDE SEQUENCE [LARGE SCALE GENOMIC DNA]</scope>
    <source>
        <strain evidence="14 15">DSM 21619</strain>
    </source>
</reference>
<comment type="caution">
    <text evidence="14">The sequence shown here is derived from an EMBL/GenBank/DDBJ whole genome shotgun (WGS) entry which is preliminary data.</text>
</comment>
<dbReference type="GO" id="GO:0005886">
    <property type="term" value="C:plasma membrane"/>
    <property type="evidence" value="ECO:0007669"/>
    <property type="project" value="TreeGrafter"/>
</dbReference>
<dbReference type="InterPro" id="IPR017438">
    <property type="entry name" value="ATP-NAD_kinase_N"/>
</dbReference>
<dbReference type="SMART" id="SM00046">
    <property type="entry name" value="DAGKc"/>
    <property type="match status" value="1"/>
</dbReference>
<dbReference type="InterPro" id="IPR016064">
    <property type="entry name" value="NAD/diacylglycerol_kinase_sf"/>
</dbReference>
<keyword evidence="10" id="KW-0443">Lipid metabolism</keyword>
<evidence type="ECO:0000256" key="3">
    <source>
        <dbReference type="ARBA" id="ARBA00022516"/>
    </source>
</evidence>
<dbReference type="NCBIfam" id="TIGR00147">
    <property type="entry name" value="YegS/Rv2252/BmrU family lipid kinase"/>
    <property type="match status" value="1"/>
</dbReference>
<evidence type="ECO:0000256" key="1">
    <source>
        <dbReference type="ARBA" id="ARBA00001946"/>
    </source>
</evidence>
<evidence type="ECO:0000256" key="5">
    <source>
        <dbReference type="ARBA" id="ARBA00022723"/>
    </source>
</evidence>
<dbReference type="PANTHER" id="PTHR12358:SF106">
    <property type="entry name" value="LIPID KINASE YEGS"/>
    <property type="match status" value="1"/>
</dbReference>
<keyword evidence="12" id="KW-1208">Phospholipid metabolism</keyword>
<keyword evidence="4" id="KW-0808">Transferase</keyword>
<feature type="domain" description="DAGKc" evidence="13">
    <location>
        <begin position="24"/>
        <end position="156"/>
    </location>
</feature>
<evidence type="ECO:0000256" key="12">
    <source>
        <dbReference type="ARBA" id="ARBA00023264"/>
    </source>
</evidence>
<dbReference type="GO" id="GO:0046872">
    <property type="term" value="F:metal ion binding"/>
    <property type="evidence" value="ECO:0007669"/>
    <property type="project" value="UniProtKB-KW"/>
</dbReference>
<keyword evidence="8" id="KW-0067">ATP-binding</keyword>
<dbReference type="InterPro" id="IPR005218">
    <property type="entry name" value="Diacylglycerol/lipid_kinase"/>
</dbReference>
<evidence type="ECO:0000256" key="8">
    <source>
        <dbReference type="ARBA" id="ARBA00022840"/>
    </source>
</evidence>
<dbReference type="GO" id="GO:0004143">
    <property type="term" value="F:ATP-dependent diacylglycerol kinase activity"/>
    <property type="evidence" value="ECO:0007669"/>
    <property type="project" value="TreeGrafter"/>
</dbReference>
<name>A0AAX2EDD2_9BACI</name>
<evidence type="ECO:0000313" key="15">
    <source>
        <dbReference type="Proteomes" id="UP000199735"/>
    </source>
</evidence>
<evidence type="ECO:0000256" key="9">
    <source>
        <dbReference type="ARBA" id="ARBA00022842"/>
    </source>
</evidence>
<comment type="similarity">
    <text evidence="2">Belongs to the diacylglycerol/lipid kinase family.</text>
</comment>
<dbReference type="Gene3D" id="3.40.50.10330">
    <property type="entry name" value="Probable inorganic polyphosphate/atp-NAD kinase, domain 1"/>
    <property type="match status" value="1"/>
</dbReference>
<dbReference type="InterPro" id="IPR050187">
    <property type="entry name" value="Lipid_Phosphate_FormReg"/>
</dbReference>
<evidence type="ECO:0000256" key="7">
    <source>
        <dbReference type="ARBA" id="ARBA00022777"/>
    </source>
</evidence>
<dbReference type="EMBL" id="FOCD01000001">
    <property type="protein sequence ID" value="SEM81487.1"/>
    <property type="molecule type" value="Genomic_DNA"/>
</dbReference>
<keyword evidence="3" id="KW-0444">Lipid biosynthesis</keyword>
<keyword evidence="6" id="KW-0547">Nucleotide-binding</keyword>
<evidence type="ECO:0000256" key="4">
    <source>
        <dbReference type="ARBA" id="ARBA00022679"/>
    </source>
</evidence>
<proteinExistence type="inferred from homology"/>
<protein>
    <submittedName>
        <fullName evidence="14">Lipid kinase, YegS/Rv2252/BmrU family</fullName>
    </submittedName>
</protein>
<dbReference type="AlphaFoldDB" id="A0AAX2EDD2"/>
<evidence type="ECO:0000256" key="10">
    <source>
        <dbReference type="ARBA" id="ARBA00023098"/>
    </source>
</evidence>
<organism evidence="14 15">
    <name type="scientific">Terribacillus saccharophilus</name>
    <dbReference type="NCBI Taxonomy" id="361277"/>
    <lineage>
        <taxon>Bacteria</taxon>
        <taxon>Bacillati</taxon>
        <taxon>Bacillota</taxon>
        <taxon>Bacilli</taxon>
        <taxon>Bacillales</taxon>
        <taxon>Bacillaceae</taxon>
        <taxon>Terribacillus</taxon>
    </lineage>
</organism>
<keyword evidence="5" id="KW-0479">Metal-binding</keyword>
<dbReference type="SUPFAM" id="SSF111331">
    <property type="entry name" value="NAD kinase/diacylglycerol kinase-like"/>
    <property type="match status" value="1"/>
</dbReference>